<accession>A0AAJ6H0K1</accession>
<dbReference type="EMBL" id="CP127225">
    <property type="protein sequence ID" value="WIX07296.1"/>
    <property type="molecule type" value="Genomic_DNA"/>
</dbReference>
<sequence>MEFVIGKSKSERQSGGGCEDEVESGEQVGGKIFLQALRRGAGVVSR</sequence>
<feature type="region of interest" description="Disordered" evidence="1">
    <location>
        <begin position="1"/>
        <end position="24"/>
    </location>
</feature>
<reference evidence="2 3" key="1">
    <citation type="submission" date="2023-05" db="EMBL/GenBank/DDBJ databases">
        <title>Complete Genome Resource of Xanthomonas oryzae pv. leersiae Strain YNJC Isolated From Plateau Japonica Rice in Southwest China.</title>
        <authorList>
            <person name="Aa X."/>
            <person name="Mei L."/>
            <person name="Liu P."/>
            <person name="Yang Y."/>
            <person name="Tang C."/>
            <person name="Zhang F."/>
            <person name="Dong C."/>
            <person name="Wang B."/>
            <person name="Chen X."/>
            <person name="Dai L."/>
        </authorList>
    </citation>
    <scope>NUCLEOTIDE SEQUENCE [LARGE SCALE GENOMIC DNA]</scope>
    <source>
        <strain evidence="2 3">YNJC</strain>
    </source>
</reference>
<evidence type="ECO:0000313" key="2">
    <source>
        <dbReference type="EMBL" id="WIX07296.1"/>
    </source>
</evidence>
<evidence type="ECO:0000313" key="3">
    <source>
        <dbReference type="Proteomes" id="UP001228059"/>
    </source>
</evidence>
<dbReference type="Proteomes" id="UP001228059">
    <property type="component" value="Chromosome"/>
</dbReference>
<name>A0AAJ6H0K1_9XANT</name>
<evidence type="ECO:0000256" key="1">
    <source>
        <dbReference type="SAM" id="MobiDB-lite"/>
    </source>
</evidence>
<dbReference type="AlphaFoldDB" id="A0AAJ6H0K1"/>
<dbReference type="RefSeq" id="WP_014501997.1">
    <property type="nucleotide sequence ID" value="NZ_CP127225.1"/>
</dbReference>
<organism evidence="2 3">
    <name type="scientific">Xanthomonas oryzae pv. leersiae</name>
    <dbReference type="NCBI Taxonomy" id="3112258"/>
    <lineage>
        <taxon>Bacteria</taxon>
        <taxon>Pseudomonadati</taxon>
        <taxon>Pseudomonadota</taxon>
        <taxon>Gammaproteobacteria</taxon>
        <taxon>Lysobacterales</taxon>
        <taxon>Lysobacteraceae</taxon>
        <taxon>Xanthomonas</taxon>
    </lineage>
</organism>
<gene>
    <name evidence="2" type="ORF">QN060_04125</name>
</gene>
<proteinExistence type="predicted"/>
<dbReference type="GeneID" id="77339653"/>
<protein>
    <submittedName>
        <fullName evidence="2">Uncharacterized protein</fullName>
    </submittedName>
</protein>